<dbReference type="SUPFAM" id="SSF51658">
    <property type="entry name" value="Xylose isomerase-like"/>
    <property type="match status" value="1"/>
</dbReference>
<keyword evidence="3" id="KW-0413">Isomerase</keyword>
<feature type="chain" id="PRO_5020445518" evidence="1">
    <location>
        <begin position="25"/>
        <end position="291"/>
    </location>
</feature>
<dbReference type="Pfam" id="PF01261">
    <property type="entry name" value="AP_endonuc_2"/>
    <property type="match status" value="1"/>
</dbReference>
<evidence type="ECO:0000259" key="2">
    <source>
        <dbReference type="Pfam" id="PF01261"/>
    </source>
</evidence>
<keyword evidence="4" id="KW-1185">Reference proteome</keyword>
<dbReference type="RefSeq" id="WP_129877034.1">
    <property type="nucleotide sequence ID" value="NZ_SEWG01000004.1"/>
</dbReference>
<accession>A0A4Q5LKZ0</accession>
<dbReference type="OrthoDB" id="9798407at2"/>
<dbReference type="PANTHER" id="PTHR12110:SF41">
    <property type="entry name" value="INOSOSE DEHYDRATASE"/>
    <property type="match status" value="1"/>
</dbReference>
<evidence type="ECO:0000256" key="1">
    <source>
        <dbReference type="SAM" id="SignalP"/>
    </source>
</evidence>
<keyword evidence="1" id="KW-0732">Signal</keyword>
<evidence type="ECO:0000313" key="3">
    <source>
        <dbReference type="EMBL" id="RYU90384.1"/>
    </source>
</evidence>
<protein>
    <submittedName>
        <fullName evidence="3">Sugar phosphate isomerase/epimerase</fullName>
    </submittedName>
</protein>
<proteinExistence type="predicted"/>
<dbReference type="PANTHER" id="PTHR12110">
    <property type="entry name" value="HYDROXYPYRUVATE ISOMERASE"/>
    <property type="match status" value="1"/>
</dbReference>
<feature type="signal peptide" evidence="1">
    <location>
        <begin position="1"/>
        <end position="24"/>
    </location>
</feature>
<dbReference type="Gene3D" id="3.20.20.150">
    <property type="entry name" value="Divalent-metal-dependent TIM barrel enzymes"/>
    <property type="match status" value="1"/>
</dbReference>
<reference evidence="3 4" key="1">
    <citation type="submission" date="2019-02" db="EMBL/GenBank/DDBJ databases">
        <title>Bacterial novel species Mucilaginibacter sp. 17JY9-4 isolated from soil.</title>
        <authorList>
            <person name="Jung H.-Y."/>
        </authorList>
    </citation>
    <scope>NUCLEOTIDE SEQUENCE [LARGE SCALE GENOMIC DNA]</scope>
    <source>
        <strain evidence="3 4">17JY9-4</strain>
    </source>
</reference>
<dbReference type="InterPro" id="IPR013022">
    <property type="entry name" value="Xyl_isomerase-like_TIM-brl"/>
</dbReference>
<comment type="caution">
    <text evidence="3">The sequence shown here is derived from an EMBL/GenBank/DDBJ whole genome shotgun (WGS) entry which is preliminary data.</text>
</comment>
<feature type="domain" description="Xylose isomerase-like TIM barrel" evidence="2">
    <location>
        <begin position="79"/>
        <end position="286"/>
    </location>
</feature>
<gene>
    <name evidence="3" type="ORF">EWM62_12725</name>
</gene>
<dbReference type="AlphaFoldDB" id="A0A4Q5LKZ0"/>
<name>A0A4Q5LKZ0_9SPHI</name>
<dbReference type="EMBL" id="SEWG01000004">
    <property type="protein sequence ID" value="RYU90384.1"/>
    <property type="molecule type" value="Genomic_DNA"/>
</dbReference>
<organism evidence="3 4">
    <name type="scientific">Mucilaginibacter terrigena</name>
    <dbReference type="NCBI Taxonomy" id="2492395"/>
    <lineage>
        <taxon>Bacteria</taxon>
        <taxon>Pseudomonadati</taxon>
        <taxon>Bacteroidota</taxon>
        <taxon>Sphingobacteriia</taxon>
        <taxon>Sphingobacteriales</taxon>
        <taxon>Sphingobacteriaceae</taxon>
        <taxon>Mucilaginibacter</taxon>
    </lineage>
</organism>
<dbReference type="Proteomes" id="UP000293331">
    <property type="component" value="Unassembled WGS sequence"/>
</dbReference>
<evidence type="ECO:0000313" key="4">
    <source>
        <dbReference type="Proteomes" id="UP000293331"/>
    </source>
</evidence>
<dbReference type="GO" id="GO:0016853">
    <property type="term" value="F:isomerase activity"/>
    <property type="evidence" value="ECO:0007669"/>
    <property type="project" value="UniProtKB-KW"/>
</dbReference>
<sequence length="291" mass="32733">MNRRTFIYNSGLIAAVTAASPAIADTITGRAKPARGIQLYMVKEDMERDPIGTLKKLGAMGYIQIESYGSDKGIFWGKTNMEFKKIAAGYGLNLVSTHYNPCTLPEFDKLASQAAEIGMKYLVCPWLGPQKSIETFKTFADDFNKRGAICKKHGLRFGYHPHDYPYKPVDGQLPIDVLLAGTDKELVDFQMDIYYAVTEGADPYAYITKHKGRFKLAHMRDVLKKRLPAGSKEESACDLGEGVIDFKKFIRVGQDNGMRYFFVEQSRFHNETPLQSAAKNAGYLRRLKLTL</sequence>
<dbReference type="InterPro" id="IPR050312">
    <property type="entry name" value="IolE/XylAMocC-like"/>
</dbReference>
<dbReference type="InterPro" id="IPR036237">
    <property type="entry name" value="Xyl_isomerase-like_sf"/>
</dbReference>